<dbReference type="Pfam" id="PF12776">
    <property type="entry name" value="Myb_DNA-bind_3"/>
    <property type="match status" value="1"/>
</dbReference>
<organism evidence="3 4">
    <name type="scientific">Ambrosia artemisiifolia</name>
    <name type="common">Common ragweed</name>
    <dbReference type="NCBI Taxonomy" id="4212"/>
    <lineage>
        <taxon>Eukaryota</taxon>
        <taxon>Viridiplantae</taxon>
        <taxon>Streptophyta</taxon>
        <taxon>Embryophyta</taxon>
        <taxon>Tracheophyta</taxon>
        <taxon>Spermatophyta</taxon>
        <taxon>Magnoliopsida</taxon>
        <taxon>eudicotyledons</taxon>
        <taxon>Gunneridae</taxon>
        <taxon>Pentapetalae</taxon>
        <taxon>asterids</taxon>
        <taxon>campanulids</taxon>
        <taxon>Asterales</taxon>
        <taxon>Asteraceae</taxon>
        <taxon>Asteroideae</taxon>
        <taxon>Heliantheae alliance</taxon>
        <taxon>Heliantheae</taxon>
        <taxon>Ambrosia</taxon>
    </lineage>
</organism>
<keyword evidence="4" id="KW-1185">Reference proteome</keyword>
<evidence type="ECO:0000259" key="2">
    <source>
        <dbReference type="Pfam" id="PF12776"/>
    </source>
</evidence>
<proteinExistence type="predicted"/>
<dbReference type="PANTHER" id="PTHR47584:SF14">
    <property type="entry name" value="L10-INTERACTING MYB DOMAIN-CONTAINING PROTEIN-LIKE"/>
    <property type="match status" value="1"/>
</dbReference>
<dbReference type="EMBL" id="JAMZMK010009298">
    <property type="protein sequence ID" value="KAI7736338.1"/>
    <property type="molecule type" value="Genomic_DNA"/>
</dbReference>
<evidence type="ECO:0000313" key="3">
    <source>
        <dbReference type="EMBL" id="KAI7736338.1"/>
    </source>
</evidence>
<dbReference type="InterPro" id="IPR045026">
    <property type="entry name" value="LIMYB"/>
</dbReference>
<evidence type="ECO:0000313" key="4">
    <source>
        <dbReference type="Proteomes" id="UP001206925"/>
    </source>
</evidence>
<feature type="compositionally biased region" description="Basic and acidic residues" evidence="1">
    <location>
        <begin position="177"/>
        <end position="196"/>
    </location>
</feature>
<reference evidence="3" key="1">
    <citation type="submission" date="2022-06" db="EMBL/GenBank/DDBJ databases">
        <title>Uncovering the hologenomic basis of an extraordinary plant invasion.</title>
        <authorList>
            <person name="Bieker V.C."/>
            <person name="Martin M.D."/>
            <person name="Gilbert T."/>
            <person name="Hodgins K."/>
            <person name="Battlay P."/>
            <person name="Petersen B."/>
            <person name="Wilson J."/>
        </authorList>
    </citation>
    <scope>NUCLEOTIDE SEQUENCE</scope>
    <source>
        <strain evidence="3">AA19_3_7</strain>
        <tissue evidence="3">Leaf</tissue>
    </source>
</reference>
<dbReference type="PANTHER" id="PTHR47584">
    <property type="match status" value="1"/>
</dbReference>
<protein>
    <recommendedName>
        <fullName evidence="2">Myb/SANT-like domain-containing protein</fullName>
    </recommendedName>
</protein>
<feature type="region of interest" description="Disordered" evidence="1">
    <location>
        <begin position="166"/>
        <end position="216"/>
    </location>
</feature>
<sequence length="303" mass="35257">MGLSDGDDQLEGMSDPATWTLLEENIFISIMADEVKRGNRYSTTFSRSSWAVIEQEFYEKTNRRYNHSQFRNKYNQLRMYYLWFSKLLEEPGFTWDPKLGNAVADDDVWEAYLKTNKKARRFRKKGCPMYNELMIIFGDTTIDYKDAYPLAQYPSLSDQKIDFENESTNETPQALPTDDRTTDKDSQDFGTRKRPSETPTQKQHDHKNKEAKIAGTDDEPLEAIKLTYSNKQGSDPVSDRTQMFKNPEGCTESSLFSITNCVKCLELIPDVSAATYIKALKMFKDVDWREIFMAMSAQRRLDW</sequence>
<evidence type="ECO:0000256" key="1">
    <source>
        <dbReference type="SAM" id="MobiDB-lite"/>
    </source>
</evidence>
<feature type="domain" description="Myb/SANT-like" evidence="2">
    <location>
        <begin position="18"/>
        <end position="112"/>
    </location>
</feature>
<dbReference type="InterPro" id="IPR024752">
    <property type="entry name" value="Myb/SANT-like_dom"/>
</dbReference>
<gene>
    <name evidence="3" type="ORF">M8C21_028111</name>
</gene>
<comment type="caution">
    <text evidence="3">The sequence shown here is derived from an EMBL/GenBank/DDBJ whole genome shotgun (WGS) entry which is preliminary data.</text>
</comment>
<dbReference type="Proteomes" id="UP001206925">
    <property type="component" value="Unassembled WGS sequence"/>
</dbReference>
<name>A0AAD5C6R5_AMBAR</name>
<accession>A0AAD5C6R5</accession>
<dbReference type="AlphaFoldDB" id="A0AAD5C6R5"/>
<feature type="non-terminal residue" evidence="3">
    <location>
        <position position="1"/>
    </location>
</feature>